<dbReference type="SUPFAM" id="SSF56112">
    <property type="entry name" value="Protein kinase-like (PK-like)"/>
    <property type="match status" value="1"/>
</dbReference>
<protein>
    <recommendedName>
        <fullName evidence="4">Protein kinase domain-containing protein</fullName>
    </recommendedName>
</protein>
<evidence type="ECO:0000313" key="2">
    <source>
        <dbReference type="EMBL" id="KAJ9610035.1"/>
    </source>
</evidence>
<dbReference type="InterPro" id="IPR011009">
    <property type="entry name" value="Kinase-like_dom_sf"/>
</dbReference>
<evidence type="ECO:0000313" key="3">
    <source>
        <dbReference type="Proteomes" id="UP001172673"/>
    </source>
</evidence>
<feature type="region of interest" description="Disordered" evidence="1">
    <location>
        <begin position="514"/>
        <end position="550"/>
    </location>
</feature>
<dbReference type="EMBL" id="JAPDRK010000008">
    <property type="protein sequence ID" value="KAJ9610035.1"/>
    <property type="molecule type" value="Genomic_DNA"/>
</dbReference>
<dbReference type="Proteomes" id="UP001172673">
    <property type="component" value="Unassembled WGS sequence"/>
</dbReference>
<dbReference type="AlphaFoldDB" id="A0AA39CJ77"/>
<accession>A0AA39CJ77</accession>
<organism evidence="2 3">
    <name type="scientific">Cladophialophora chaetospira</name>
    <dbReference type="NCBI Taxonomy" id="386627"/>
    <lineage>
        <taxon>Eukaryota</taxon>
        <taxon>Fungi</taxon>
        <taxon>Dikarya</taxon>
        <taxon>Ascomycota</taxon>
        <taxon>Pezizomycotina</taxon>
        <taxon>Eurotiomycetes</taxon>
        <taxon>Chaetothyriomycetidae</taxon>
        <taxon>Chaetothyriales</taxon>
        <taxon>Herpotrichiellaceae</taxon>
        <taxon>Cladophialophora</taxon>
    </lineage>
</organism>
<comment type="caution">
    <text evidence="2">The sequence shown here is derived from an EMBL/GenBank/DDBJ whole genome shotgun (WGS) entry which is preliminary data.</text>
</comment>
<reference evidence="2" key="1">
    <citation type="submission" date="2022-10" db="EMBL/GenBank/DDBJ databases">
        <title>Culturing micro-colonial fungi from biological soil crusts in the Mojave desert and describing Neophaeococcomyces mojavensis, and introducing the new genera and species Taxawa tesnikishii.</title>
        <authorList>
            <person name="Kurbessoian T."/>
            <person name="Stajich J.E."/>
        </authorList>
    </citation>
    <scope>NUCLEOTIDE SEQUENCE</scope>
    <source>
        <strain evidence="2">TK_41</strain>
    </source>
</reference>
<sequence>MAGHKYAVFYPEHTGFLHVKKLGTDASADLLWGIRDGKTYARRKYWPETYNSTAVPALDGSQYYREVAGIPKLVHAQSYQHLVEESSSHELFRSHALICEYCNGGNLSSFLERLEHHYAPVVSAFSQIESHETLEIFIWHYFDSILQVFGRLHAQGICYFKNWHVNHFLHFHEGAKLPEIRLGNLDMLTALTLNGLEHELAGLFYNITHLMDRKWYNVDELEYDISLKNDEGFSKELLKCRQTLGQMCMTQLKGNYSVENVDIEPCLAIDALDLTPKLKQVDELAATVASMAKRARAKAKNRLSLDLSGIRRDKPGVVPTLFDTRKELLKTSLGGHPRDKVSGPWRIAHVDPTTFKVLAVERTDFNLHDPQIGPCGSSLIPHELADELKRTPLQGLIKGWDIFKLAELQDKATDKKWNHVYFVVDPEWTEARLYSQKDPCQACHVREEAMSELLAGRDMSRFLPVIPSEMKQGSRKRKAESSKKGAKGIFDGFPIKTEAMKTFEEAYASFLEDERKEAGAKKQAKGAGVGTGRARKSRRLERKSPENAGL</sequence>
<evidence type="ECO:0008006" key="4">
    <source>
        <dbReference type="Google" id="ProtNLM"/>
    </source>
</evidence>
<evidence type="ECO:0000256" key="1">
    <source>
        <dbReference type="SAM" id="MobiDB-lite"/>
    </source>
</evidence>
<name>A0AA39CJ77_9EURO</name>
<proteinExistence type="predicted"/>
<keyword evidence="3" id="KW-1185">Reference proteome</keyword>
<gene>
    <name evidence="2" type="ORF">H2200_006365</name>
</gene>